<keyword evidence="8" id="KW-0067">ATP-binding</keyword>
<dbReference type="GO" id="GO:0000287">
    <property type="term" value="F:magnesium ion binding"/>
    <property type="evidence" value="ECO:0007669"/>
    <property type="project" value="InterPro"/>
</dbReference>
<feature type="domain" description="Pyruvate kinase barrel" evidence="12">
    <location>
        <begin position="387"/>
        <end position="602"/>
    </location>
</feature>
<dbReference type="Pfam" id="PF00224">
    <property type="entry name" value="PK"/>
    <property type="match status" value="2"/>
</dbReference>
<dbReference type="GO" id="GO:0005524">
    <property type="term" value="F:ATP binding"/>
    <property type="evidence" value="ECO:0007669"/>
    <property type="project" value="UniProtKB-KW"/>
</dbReference>
<comment type="similarity">
    <text evidence="2">Belongs to the pyruvate kinase family.</text>
</comment>
<keyword evidence="10" id="KW-0324">Glycolysis</keyword>
<evidence type="ECO:0000256" key="5">
    <source>
        <dbReference type="ARBA" id="ARBA00022723"/>
    </source>
</evidence>
<evidence type="ECO:0000256" key="1">
    <source>
        <dbReference type="ARBA" id="ARBA00004997"/>
    </source>
</evidence>
<keyword evidence="6" id="KW-0547">Nucleotide-binding</keyword>
<evidence type="ECO:0000256" key="2">
    <source>
        <dbReference type="ARBA" id="ARBA00008663"/>
    </source>
</evidence>
<sequence>MPSLPPFSTTQSDGELASLLDTLKGLQQHLLREEAKQQRSIDQVHPNYTASAKNLVHYLALRQLDLSELQHQLAQLGLSSLGRSEAHVMATLNAVTSRVAEHLGVAVNSQSGFTSYNVGNQKLEDNTRRLFGTKPSERDTRVMVTMPAEAAERPELIASLLMAGMNCIRINCAHDNAKTWGKMADNLRLAKQALASQSASAPECKIAMDLGGPKIRTGAITPGPAVIKVSPKRDKFGGVLAPAQIWLSASEHATTDYTRPEREPCAHVLVPHHWLQEVQALAGKAKEPKFGKITLVDSRGADRRLTVTSIAPDGIWVECFNTVYFTNGTFLNYMQHGERLCIGELTDIPPLEQNVVVHKSDALWLLPAGEVGAPAQYANGRCIREAGVSCSLAGVLNMVRTGEPIWFDDGKIGGVFEEVSPERALVRITHASANGSKIRSDKGINLPQSQLMLGALTSKDIRDLAFAANEADIVNLSFVNSPNDISELYAHLDIHTQGREVKPAVVLKIETQKAFENLPALLLTAMRYPNTGVMIARGDLAVECGFTRLAELQEEILCMCEAAHIPVIWATQVLESLAKKGLASRAEISDASLGHRAECIMLNKGPHIQSAVQTLVAILRRMQAHQRKKASVLSQLQVAKGFAGRLDEELLETS</sequence>
<evidence type="ECO:0000256" key="3">
    <source>
        <dbReference type="ARBA" id="ARBA00012142"/>
    </source>
</evidence>
<evidence type="ECO:0000256" key="9">
    <source>
        <dbReference type="ARBA" id="ARBA00022842"/>
    </source>
</evidence>
<dbReference type="SUPFAM" id="SSF51621">
    <property type="entry name" value="Phosphoenolpyruvate/pyruvate domain"/>
    <property type="match status" value="1"/>
</dbReference>
<dbReference type="KEGG" id="marq:MARGE09_P0076"/>
<dbReference type="GO" id="GO:0030955">
    <property type="term" value="F:potassium ion binding"/>
    <property type="evidence" value="ECO:0007669"/>
    <property type="project" value="InterPro"/>
</dbReference>
<dbReference type="EC" id="2.7.1.40" evidence="3"/>
<dbReference type="SUPFAM" id="SSF50800">
    <property type="entry name" value="PK beta-barrel domain-like"/>
    <property type="match status" value="1"/>
</dbReference>
<evidence type="ECO:0000256" key="8">
    <source>
        <dbReference type="ARBA" id="ARBA00022840"/>
    </source>
</evidence>
<feature type="domain" description="Pyruvate kinase barrel" evidence="12">
    <location>
        <begin position="138"/>
        <end position="230"/>
    </location>
</feature>
<name>A0AAN1WE25_9GAMM</name>
<evidence type="ECO:0000259" key="12">
    <source>
        <dbReference type="Pfam" id="PF00224"/>
    </source>
</evidence>
<keyword evidence="14" id="KW-1185">Reference proteome</keyword>
<evidence type="ECO:0000313" key="14">
    <source>
        <dbReference type="Proteomes" id="UP001320119"/>
    </source>
</evidence>
<dbReference type="GO" id="GO:0016301">
    <property type="term" value="F:kinase activity"/>
    <property type="evidence" value="ECO:0007669"/>
    <property type="project" value="UniProtKB-KW"/>
</dbReference>
<evidence type="ECO:0000256" key="6">
    <source>
        <dbReference type="ARBA" id="ARBA00022741"/>
    </source>
</evidence>
<keyword evidence="5" id="KW-0479">Metal-binding</keyword>
<dbReference type="InterPro" id="IPR015793">
    <property type="entry name" value="Pyrv_Knase_brl"/>
</dbReference>
<organism evidence="13 14">
    <name type="scientific">Marinagarivorans cellulosilyticus</name>
    <dbReference type="NCBI Taxonomy" id="2721545"/>
    <lineage>
        <taxon>Bacteria</taxon>
        <taxon>Pseudomonadati</taxon>
        <taxon>Pseudomonadota</taxon>
        <taxon>Gammaproteobacteria</taxon>
        <taxon>Cellvibrionales</taxon>
        <taxon>Cellvibrionaceae</taxon>
        <taxon>Marinagarivorans</taxon>
    </lineage>
</organism>
<dbReference type="InterPro" id="IPR011037">
    <property type="entry name" value="Pyrv_Knase-like_insert_dom_sf"/>
</dbReference>
<evidence type="ECO:0000256" key="11">
    <source>
        <dbReference type="ARBA" id="ARBA00023317"/>
    </source>
</evidence>
<evidence type="ECO:0000256" key="10">
    <source>
        <dbReference type="ARBA" id="ARBA00023152"/>
    </source>
</evidence>
<proteinExistence type="inferred from homology"/>
<gene>
    <name evidence="13" type="ORF">MARGE09_P0076</name>
</gene>
<dbReference type="PANTHER" id="PTHR11817">
    <property type="entry name" value="PYRUVATE KINASE"/>
    <property type="match status" value="1"/>
</dbReference>
<evidence type="ECO:0000313" key="13">
    <source>
        <dbReference type="EMBL" id="BCD95877.1"/>
    </source>
</evidence>
<keyword evidence="11 13" id="KW-0670">Pyruvate</keyword>
<keyword evidence="7 13" id="KW-0418">Kinase</keyword>
<dbReference type="AlphaFoldDB" id="A0AAN1WE25"/>
<reference evidence="13 14" key="1">
    <citation type="journal article" date="2022" name="IScience">
        <title>An ultrasensitive nanofiber-based assay for enzymatic hydrolysis and deep-sea microbial degradation of cellulose.</title>
        <authorList>
            <person name="Tsudome M."/>
            <person name="Tachioka M."/>
            <person name="Miyazaki M."/>
            <person name="Uchimura K."/>
            <person name="Tsuda M."/>
            <person name="Takaki Y."/>
            <person name="Deguchi S."/>
        </authorList>
    </citation>
    <scope>NUCLEOTIDE SEQUENCE [LARGE SCALE GENOMIC DNA]</scope>
    <source>
        <strain evidence="13 14">GE09</strain>
    </source>
</reference>
<evidence type="ECO:0000256" key="7">
    <source>
        <dbReference type="ARBA" id="ARBA00022777"/>
    </source>
</evidence>
<accession>A0AAN1WE25</accession>
<evidence type="ECO:0000256" key="4">
    <source>
        <dbReference type="ARBA" id="ARBA00022679"/>
    </source>
</evidence>
<dbReference type="RefSeq" id="WP_236985351.1">
    <property type="nucleotide sequence ID" value="NZ_AP023086.1"/>
</dbReference>
<dbReference type="GO" id="GO:0004743">
    <property type="term" value="F:pyruvate kinase activity"/>
    <property type="evidence" value="ECO:0007669"/>
    <property type="project" value="UniProtKB-EC"/>
</dbReference>
<dbReference type="Gene3D" id="3.20.20.60">
    <property type="entry name" value="Phosphoenolpyruvate-binding domains"/>
    <property type="match status" value="2"/>
</dbReference>
<keyword evidence="9" id="KW-0460">Magnesium</keyword>
<dbReference type="Gene3D" id="2.40.33.10">
    <property type="entry name" value="PK beta-barrel domain-like"/>
    <property type="match status" value="1"/>
</dbReference>
<dbReference type="InterPro" id="IPR015813">
    <property type="entry name" value="Pyrv/PenolPyrv_kinase-like_dom"/>
</dbReference>
<dbReference type="InterPro" id="IPR001697">
    <property type="entry name" value="Pyr_Knase"/>
</dbReference>
<dbReference type="Proteomes" id="UP001320119">
    <property type="component" value="Chromosome"/>
</dbReference>
<dbReference type="NCBIfam" id="NF011314">
    <property type="entry name" value="PRK14725.1"/>
    <property type="match status" value="1"/>
</dbReference>
<keyword evidence="4 13" id="KW-0808">Transferase</keyword>
<protein>
    <recommendedName>
        <fullName evidence="3">pyruvate kinase</fullName>
        <ecNumber evidence="3">2.7.1.40</ecNumber>
    </recommendedName>
</protein>
<dbReference type="InterPro" id="IPR040442">
    <property type="entry name" value="Pyrv_kinase-like_dom_sf"/>
</dbReference>
<dbReference type="InterPro" id="IPR015806">
    <property type="entry name" value="Pyrv_Knase_insert_dom_sf"/>
</dbReference>
<comment type="pathway">
    <text evidence="1">Carbohydrate degradation; glycolysis; pyruvate from D-glyceraldehyde 3-phosphate: step 5/5.</text>
</comment>
<dbReference type="EMBL" id="AP023086">
    <property type="protein sequence ID" value="BCD95877.1"/>
    <property type="molecule type" value="Genomic_DNA"/>
</dbReference>